<accession>A0A4S8LYB7</accession>
<reference evidence="3 4" key="1">
    <citation type="journal article" date="2019" name="Nat. Ecol. Evol.">
        <title>Megaphylogeny resolves global patterns of mushroom evolution.</title>
        <authorList>
            <person name="Varga T."/>
            <person name="Krizsan K."/>
            <person name="Foldi C."/>
            <person name="Dima B."/>
            <person name="Sanchez-Garcia M."/>
            <person name="Sanchez-Ramirez S."/>
            <person name="Szollosi G.J."/>
            <person name="Szarkandi J.G."/>
            <person name="Papp V."/>
            <person name="Albert L."/>
            <person name="Andreopoulos W."/>
            <person name="Angelini C."/>
            <person name="Antonin V."/>
            <person name="Barry K.W."/>
            <person name="Bougher N.L."/>
            <person name="Buchanan P."/>
            <person name="Buyck B."/>
            <person name="Bense V."/>
            <person name="Catcheside P."/>
            <person name="Chovatia M."/>
            <person name="Cooper J."/>
            <person name="Damon W."/>
            <person name="Desjardin D."/>
            <person name="Finy P."/>
            <person name="Geml J."/>
            <person name="Haridas S."/>
            <person name="Hughes K."/>
            <person name="Justo A."/>
            <person name="Karasinski D."/>
            <person name="Kautmanova I."/>
            <person name="Kiss B."/>
            <person name="Kocsube S."/>
            <person name="Kotiranta H."/>
            <person name="LaButti K.M."/>
            <person name="Lechner B.E."/>
            <person name="Liimatainen K."/>
            <person name="Lipzen A."/>
            <person name="Lukacs Z."/>
            <person name="Mihaltcheva S."/>
            <person name="Morgado L.N."/>
            <person name="Niskanen T."/>
            <person name="Noordeloos M.E."/>
            <person name="Ohm R.A."/>
            <person name="Ortiz-Santana B."/>
            <person name="Ovrebo C."/>
            <person name="Racz N."/>
            <person name="Riley R."/>
            <person name="Savchenko A."/>
            <person name="Shiryaev A."/>
            <person name="Soop K."/>
            <person name="Spirin V."/>
            <person name="Szebenyi C."/>
            <person name="Tomsovsky M."/>
            <person name="Tulloss R.E."/>
            <person name="Uehling J."/>
            <person name="Grigoriev I.V."/>
            <person name="Vagvolgyi C."/>
            <person name="Papp T."/>
            <person name="Martin F.M."/>
            <person name="Miettinen O."/>
            <person name="Hibbett D.S."/>
            <person name="Nagy L.G."/>
        </authorList>
    </citation>
    <scope>NUCLEOTIDE SEQUENCE [LARGE SCALE GENOMIC DNA]</scope>
    <source>
        <strain evidence="3 4">CBS 962.96</strain>
    </source>
</reference>
<evidence type="ECO:0000256" key="1">
    <source>
        <dbReference type="SAM" id="Coils"/>
    </source>
</evidence>
<name>A0A4S8LYB7_DENBC</name>
<keyword evidence="1" id="KW-0175">Coiled coil</keyword>
<organism evidence="3 4">
    <name type="scientific">Dendrothele bispora (strain CBS 962.96)</name>
    <dbReference type="NCBI Taxonomy" id="1314807"/>
    <lineage>
        <taxon>Eukaryota</taxon>
        <taxon>Fungi</taxon>
        <taxon>Dikarya</taxon>
        <taxon>Basidiomycota</taxon>
        <taxon>Agaricomycotina</taxon>
        <taxon>Agaricomycetes</taxon>
        <taxon>Agaricomycetidae</taxon>
        <taxon>Agaricales</taxon>
        <taxon>Agaricales incertae sedis</taxon>
        <taxon>Dendrothele</taxon>
    </lineage>
</organism>
<evidence type="ECO:0000313" key="3">
    <source>
        <dbReference type="EMBL" id="THU94722.1"/>
    </source>
</evidence>
<dbReference type="Proteomes" id="UP000297245">
    <property type="component" value="Unassembled WGS sequence"/>
</dbReference>
<keyword evidence="4" id="KW-1185">Reference proteome</keyword>
<feature type="compositionally biased region" description="Basic and acidic residues" evidence="2">
    <location>
        <begin position="416"/>
        <end position="434"/>
    </location>
</feature>
<evidence type="ECO:0000313" key="4">
    <source>
        <dbReference type="Proteomes" id="UP000297245"/>
    </source>
</evidence>
<proteinExistence type="predicted"/>
<feature type="coiled-coil region" evidence="1">
    <location>
        <begin position="363"/>
        <end position="397"/>
    </location>
</feature>
<dbReference type="OrthoDB" id="3045818at2759"/>
<gene>
    <name evidence="3" type="ORF">K435DRAFT_966752</name>
</gene>
<dbReference type="AlphaFoldDB" id="A0A4S8LYB7"/>
<dbReference type="EMBL" id="ML179217">
    <property type="protein sequence ID" value="THU94722.1"/>
    <property type="molecule type" value="Genomic_DNA"/>
</dbReference>
<sequence>MLSSTHLSRTVFRRVSRSIPPVPSRCTKHSVLKSRIHSSNFELPSLTLTKRRCNIVSNWNRWQGVSLRDSLHARANSTNAPAMNIIQTTYRPEYMDEAEAATIIQRANESWPAPLSGVPIPEGWSSKWDAWPYLFIFYWFSPHYLMLPHIEMMLNIKYGIPGDARPILFYIPSEEDVREAQKREEASSPDLFIFTVVERPNEFYFFDCSEGRLYRFTDPSLTETRLVSLLAEDPAFSTDILDYEPVPSSEEGTQILARIMKRDETVIPDAAKFLGYTPEHTEPWQENLLALPQPLESDEPLTDEQIEEVKQLTEEIASRSPEFKEASEAWDKGFQGGGNAHAVEDYPEGGQSERDIELDMGKISGLSKDFKELESVMREAEGELQRLQDIAKRGKDNTESLTPEELLEIGQQLDFGPDHELGMYSRDSKSGDFKKLREKDSLEVNEVDSDRVKVRVPYTPKGDS</sequence>
<evidence type="ECO:0000256" key="2">
    <source>
        <dbReference type="SAM" id="MobiDB-lite"/>
    </source>
</evidence>
<feature type="region of interest" description="Disordered" evidence="2">
    <location>
        <begin position="413"/>
        <end position="434"/>
    </location>
</feature>
<protein>
    <submittedName>
        <fullName evidence="3">Uncharacterized protein</fullName>
    </submittedName>
</protein>